<dbReference type="GO" id="GO:0043248">
    <property type="term" value="P:proteasome assembly"/>
    <property type="evidence" value="ECO:0007669"/>
    <property type="project" value="InterPro"/>
</dbReference>
<accession>A0A5E8B2I5</accession>
<name>A0A5E8B2I5_9ASCO</name>
<dbReference type="PANTHER" id="PTHR12828:SF3">
    <property type="entry name" value="PROTEASOME MATURATION PROTEIN"/>
    <property type="match status" value="1"/>
</dbReference>
<dbReference type="RefSeq" id="XP_031851318.1">
    <property type="nucleotide sequence ID" value="XM_031995427.1"/>
</dbReference>
<dbReference type="OrthoDB" id="15001at2759"/>
<dbReference type="PANTHER" id="PTHR12828">
    <property type="entry name" value="PROTEASOME MATURATION PROTEIN UMP1"/>
    <property type="match status" value="1"/>
</dbReference>
<dbReference type="Proteomes" id="UP000398389">
    <property type="component" value="Unassembled WGS sequence"/>
</dbReference>
<feature type="compositionally biased region" description="Polar residues" evidence="3">
    <location>
        <begin position="35"/>
        <end position="45"/>
    </location>
</feature>
<evidence type="ECO:0000256" key="2">
    <source>
        <dbReference type="ARBA" id="ARBA00043974"/>
    </source>
</evidence>
<gene>
    <name evidence="4" type="ORF">SAPINGB_P000704</name>
</gene>
<keyword evidence="1" id="KW-0143">Chaperone</keyword>
<evidence type="ECO:0000313" key="5">
    <source>
        <dbReference type="Proteomes" id="UP000398389"/>
    </source>
</evidence>
<dbReference type="GeneID" id="43579527"/>
<dbReference type="Pfam" id="PF05348">
    <property type="entry name" value="UMP1"/>
    <property type="match status" value="1"/>
</dbReference>
<evidence type="ECO:0008006" key="6">
    <source>
        <dbReference type="Google" id="ProtNLM"/>
    </source>
</evidence>
<feature type="compositionally biased region" description="Polar residues" evidence="3">
    <location>
        <begin position="10"/>
        <end position="20"/>
    </location>
</feature>
<comment type="similarity">
    <text evidence="2">Belongs to the POMP/UMP1 family.</text>
</comment>
<evidence type="ECO:0000256" key="3">
    <source>
        <dbReference type="SAM" id="MobiDB-lite"/>
    </source>
</evidence>
<keyword evidence="5" id="KW-1185">Reference proteome</keyword>
<reference evidence="4 5" key="1">
    <citation type="submission" date="2019-09" db="EMBL/GenBank/DDBJ databases">
        <authorList>
            <person name="Brejova B."/>
        </authorList>
    </citation>
    <scope>NUCLEOTIDE SEQUENCE [LARGE SCALE GENOMIC DNA]</scope>
</reference>
<evidence type="ECO:0000256" key="1">
    <source>
        <dbReference type="ARBA" id="ARBA00023186"/>
    </source>
</evidence>
<dbReference type="EMBL" id="CABVLU010000001">
    <property type="protein sequence ID" value="VVT45300.1"/>
    <property type="molecule type" value="Genomic_DNA"/>
</dbReference>
<dbReference type="GO" id="GO:0005737">
    <property type="term" value="C:cytoplasm"/>
    <property type="evidence" value="ECO:0007669"/>
    <property type="project" value="TreeGrafter"/>
</dbReference>
<protein>
    <recommendedName>
        <fullName evidence="6">Proteasome maturation factor UMP1</fullName>
    </recommendedName>
</protein>
<dbReference type="InterPro" id="IPR008012">
    <property type="entry name" value="Ump1"/>
</dbReference>
<evidence type="ECO:0000313" key="4">
    <source>
        <dbReference type="EMBL" id="VVT45300.1"/>
    </source>
</evidence>
<dbReference type="AlphaFoldDB" id="A0A5E8B2I5"/>
<sequence length="155" mass="17050">MSLRIAPENSAPSKVSSTSYGEGAPSVPALRDTLRNNGPTSMSAALNSKHPLEARLEKWEETQFNMKMENYRRTLGAAEPIRRGMELEIVKSIDSLVPREILGLGTSAHHDILMNKENNVTWEEIYPDFGANGTANGLGLLKTDVHAEMSKRMGV</sequence>
<organism evidence="4 5">
    <name type="scientific">Magnusiomyces paraingens</name>
    <dbReference type="NCBI Taxonomy" id="2606893"/>
    <lineage>
        <taxon>Eukaryota</taxon>
        <taxon>Fungi</taxon>
        <taxon>Dikarya</taxon>
        <taxon>Ascomycota</taxon>
        <taxon>Saccharomycotina</taxon>
        <taxon>Dipodascomycetes</taxon>
        <taxon>Dipodascales</taxon>
        <taxon>Dipodascaceae</taxon>
        <taxon>Magnusiomyces</taxon>
    </lineage>
</organism>
<proteinExistence type="inferred from homology"/>
<dbReference type="GO" id="GO:0005634">
    <property type="term" value="C:nucleus"/>
    <property type="evidence" value="ECO:0007669"/>
    <property type="project" value="TreeGrafter"/>
</dbReference>
<feature type="region of interest" description="Disordered" evidence="3">
    <location>
        <begin position="1"/>
        <end position="45"/>
    </location>
</feature>